<name>A0AAW1P224_9CHLO</name>
<protein>
    <submittedName>
        <fullName evidence="1">Uncharacterized protein</fullName>
    </submittedName>
</protein>
<evidence type="ECO:0000313" key="2">
    <source>
        <dbReference type="Proteomes" id="UP001465755"/>
    </source>
</evidence>
<reference evidence="1 2" key="1">
    <citation type="journal article" date="2024" name="Nat. Commun.">
        <title>Phylogenomics reveals the evolutionary origins of lichenization in chlorophyte algae.</title>
        <authorList>
            <person name="Puginier C."/>
            <person name="Libourel C."/>
            <person name="Otte J."/>
            <person name="Skaloud P."/>
            <person name="Haon M."/>
            <person name="Grisel S."/>
            <person name="Petersen M."/>
            <person name="Berrin J.G."/>
            <person name="Delaux P.M."/>
            <person name="Dal Grande F."/>
            <person name="Keller J."/>
        </authorList>
    </citation>
    <scope>NUCLEOTIDE SEQUENCE [LARGE SCALE GENOMIC DNA]</scope>
    <source>
        <strain evidence="1 2">SAG 2036</strain>
    </source>
</reference>
<evidence type="ECO:0000313" key="1">
    <source>
        <dbReference type="EMBL" id="KAK9803760.1"/>
    </source>
</evidence>
<sequence>MMSRAESRSQQSAASSRGSVGLATLLCTSLGNGRNCATRPDLLSEQPAGTDPGLQQQHCLPSYLRIMYSELRAEQRGNTLMQLQDPVSWLQLYQTFLTGISATVTSLDDPLVGNRRLHYLAEVQAAILAQRRLSRNFSGSFSLHSHMRMREVLDSQQLARIQLPKYDAPVIPDLSLLARLILDSLEPNLTMHQLTPPGLDTDNREQAALLQGDEVQAEPEQAGSGSLTQRCVQEALEVQAIICLLEPHHHAWSILA</sequence>
<organism evidence="1 2">
    <name type="scientific">Symbiochloris irregularis</name>
    <dbReference type="NCBI Taxonomy" id="706552"/>
    <lineage>
        <taxon>Eukaryota</taxon>
        <taxon>Viridiplantae</taxon>
        <taxon>Chlorophyta</taxon>
        <taxon>core chlorophytes</taxon>
        <taxon>Trebouxiophyceae</taxon>
        <taxon>Trebouxiales</taxon>
        <taxon>Trebouxiaceae</taxon>
        <taxon>Symbiochloris</taxon>
    </lineage>
</organism>
<proteinExistence type="predicted"/>
<comment type="caution">
    <text evidence="1">The sequence shown here is derived from an EMBL/GenBank/DDBJ whole genome shotgun (WGS) entry which is preliminary data.</text>
</comment>
<dbReference type="EMBL" id="JALJOQ010000056">
    <property type="protein sequence ID" value="KAK9803760.1"/>
    <property type="molecule type" value="Genomic_DNA"/>
</dbReference>
<dbReference type="AlphaFoldDB" id="A0AAW1P224"/>
<keyword evidence="2" id="KW-1185">Reference proteome</keyword>
<gene>
    <name evidence="1" type="ORF">WJX73_003487</name>
</gene>
<dbReference type="Proteomes" id="UP001465755">
    <property type="component" value="Unassembled WGS sequence"/>
</dbReference>
<accession>A0AAW1P224</accession>